<keyword evidence="10" id="KW-0282">Flagellum</keyword>
<keyword evidence="4" id="KW-1003">Cell membrane</keyword>
<dbReference type="PANTHER" id="PTHR43484">
    <property type="match status" value="1"/>
</dbReference>
<dbReference type="SUPFAM" id="SSF101801">
    <property type="entry name" value="Surface presentation of antigens (SPOA)"/>
    <property type="match status" value="1"/>
</dbReference>
<dbReference type="InterPro" id="IPR012826">
    <property type="entry name" value="FliN"/>
</dbReference>
<dbReference type="GO" id="GO:0003774">
    <property type="term" value="F:cytoskeletal motor activity"/>
    <property type="evidence" value="ECO:0007669"/>
    <property type="project" value="UniProtKB-UniRule"/>
</dbReference>
<evidence type="ECO:0000256" key="5">
    <source>
        <dbReference type="ARBA" id="ARBA00022500"/>
    </source>
</evidence>
<dbReference type="Gene3D" id="2.30.330.10">
    <property type="entry name" value="SpoA-like"/>
    <property type="match status" value="1"/>
</dbReference>
<feature type="region of interest" description="Disordered" evidence="8">
    <location>
        <begin position="1"/>
        <end position="30"/>
    </location>
</feature>
<dbReference type="GO" id="GO:0006935">
    <property type="term" value="P:chemotaxis"/>
    <property type="evidence" value="ECO:0007669"/>
    <property type="project" value="UniProtKB-KW"/>
</dbReference>
<dbReference type="NCBIfam" id="TIGR02480">
    <property type="entry name" value="fliN"/>
    <property type="match status" value="1"/>
</dbReference>
<dbReference type="GO" id="GO:0005886">
    <property type="term" value="C:plasma membrane"/>
    <property type="evidence" value="ECO:0007669"/>
    <property type="project" value="UniProtKB-SubCell"/>
</dbReference>
<dbReference type="GO" id="GO:0071973">
    <property type="term" value="P:bacterial-type flagellum-dependent cell motility"/>
    <property type="evidence" value="ECO:0007669"/>
    <property type="project" value="UniProtKB-UniRule"/>
</dbReference>
<keyword evidence="6" id="KW-0283">Flagellar rotation</keyword>
<evidence type="ECO:0000259" key="9">
    <source>
        <dbReference type="Pfam" id="PF01052"/>
    </source>
</evidence>
<keyword evidence="5" id="KW-0145">Chemotaxis</keyword>
<sequence length="139" mass="15551">MEDSSFDDELEALEQAAEGMEDSGEDMSDLAKELAQEMKDAENPFDVSSEGELPKNLELLLDVPLVVSIRLGSVSMPIKDLLRLNKGSLVELEKEADDPLEIYVNDRLLAYGEVVMIKDKLGIRITDIVSLKERLENLR</sequence>
<keyword evidence="10" id="KW-0969">Cilium</keyword>
<reference evidence="10" key="1">
    <citation type="submission" date="2015-04" db="EMBL/GenBank/DDBJ databases">
        <authorList>
            <person name="Syromyatnikov M.Y."/>
            <person name="Popov V.N."/>
        </authorList>
    </citation>
    <scope>NUCLEOTIDE SEQUENCE</scope>
    <source>
        <strain evidence="10">MO-1</strain>
    </source>
</reference>
<dbReference type="InterPro" id="IPR001543">
    <property type="entry name" value="FliN-like_C"/>
</dbReference>
<dbReference type="AlphaFoldDB" id="A0A1S7LNU2"/>
<feature type="domain" description="Flagellar motor switch protein FliN-like C-terminal" evidence="9">
    <location>
        <begin position="59"/>
        <end position="129"/>
    </location>
</feature>
<gene>
    <name evidence="10" type="ORF">MAGMO_3299</name>
</gene>
<name>A0A1S7LNU2_MAGMO</name>
<comment type="similarity">
    <text evidence="2">Belongs to the FliN/MopA/SpaO family.</text>
</comment>
<evidence type="ECO:0000256" key="7">
    <source>
        <dbReference type="ARBA" id="ARBA00023136"/>
    </source>
</evidence>
<proteinExistence type="inferred from homology"/>
<keyword evidence="10" id="KW-0966">Cell projection</keyword>
<feature type="compositionally biased region" description="Acidic residues" evidence="8">
    <location>
        <begin position="1"/>
        <end position="12"/>
    </location>
</feature>
<protein>
    <recommendedName>
        <fullName evidence="3">Flagellar motor switch protein FliN</fullName>
    </recommendedName>
</protein>
<feature type="compositionally biased region" description="Acidic residues" evidence="8">
    <location>
        <begin position="19"/>
        <end position="28"/>
    </location>
</feature>
<evidence type="ECO:0000256" key="2">
    <source>
        <dbReference type="ARBA" id="ARBA00009226"/>
    </source>
</evidence>
<accession>A0A1S7LNU2</accession>
<dbReference type="InterPro" id="IPR001172">
    <property type="entry name" value="FliN_T3SS_HrcQb"/>
</dbReference>
<evidence type="ECO:0000256" key="6">
    <source>
        <dbReference type="ARBA" id="ARBA00022779"/>
    </source>
</evidence>
<evidence type="ECO:0000256" key="4">
    <source>
        <dbReference type="ARBA" id="ARBA00022475"/>
    </source>
</evidence>
<evidence type="ECO:0000256" key="8">
    <source>
        <dbReference type="SAM" id="MobiDB-lite"/>
    </source>
</evidence>
<dbReference type="GO" id="GO:0009425">
    <property type="term" value="C:bacterial-type flagellum basal body"/>
    <property type="evidence" value="ECO:0007669"/>
    <property type="project" value="UniProtKB-SubCell"/>
</dbReference>
<dbReference type="InterPro" id="IPR051469">
    <property type="entry name" value="FliN/MopA/SpaO"/>
</dbReference>
<evidence type="ECO:0000313" key="10">
    <source>
        <dbReference type="EMBL" id="CRH07436.1"/>
    </source>
</evidence>
<evidence type="ECO:0000256" key="3">
    <source>
        <dbReference type="ARBA" id="ARBA00021897"/>
    </source>
</evidence>
<dbReference type="PANTHER" id="PTHR43484:SF1">
    <property type="entry name" value="FLAGELLAR MOTOR SWITCH PROTEIN FLIN"/>
    <property type="match status" value="1"/>
</dbReference>
<dbReference type="Pfam" id="PF01052">
    <property type="entry name" value="FliMN_C"/>
    <property type="match status" value="1"/>
</dbReference>
<dbReference type="EMBL" id="LO017727">
    <property type="protein sequence ID" value="CRH07436.1"/>
    <property type="molecule type" value="Genomic_DNA"/>
</dbReference>
<dbReference type="PRINTS" id="PR00956">
    <property type="entry name" value="FLGMOTORFLIN"/>
</dbReference>
<dbReference type="InterPro" id="IPR036429">
    <property type="entry name" value="SpoA-like_sf"/>
</dbReference>
<organism evidence="10">
    <name type="scientific">Magnetococcus massalia (strain MO-1)</name>
    <dbReference type="NCBI Taxonomy" id="451514"/>
    <lineage>
        <taxon>Bacteria</taxon>
        <taxon>Pseudomonadati</taxon>
        <taxon>Pseudomonadota</taxon>
        <taxon>Magnetococcia</taxon>
        <taxon>Magnetococcales</taxon>
        <taxon>Magnetococcaceae</taxon>
        <taxon>Magnetococcus</taxon>
    </lineage>
</organism>
<keyword evidence="7" id="KW-0472">Membrane</keyword>
<comment type="subcellular location">
    <subcellularLocation>
        <location evidence="1">Cell membrane</location>
        <topology evidence="1">Peripheral membrane protein</topology>
        <orientation evidence="1">Cytoplasmic side</orientation>
    </subcellularLocation>
</comment>
<evidence type="ECO:0000256" key="1">
    <source>
        <dbReference type="ARBA" id="ARBA00004413"/>
    </source>
</evidence>